<dbReference type="Pfam" id="PF16262">
    <property type="entry name" value="DUF4916"/>
    <property type="match status" value="1"/>
</dbReference>
<name>A0A5C8HZF0_9MICO</name>
<dbReference type="SUPFAM" id="SSF55811">
    <property type="entry name" value="Nudix"/>
    <property type="match status" value="1"/>
</dbReference>
<organism evidence="2 3">
    <name type="scientific">Microbacterium hatanonis</name>
    <dbReference type="NCBI Taxonomy" id="404366"/>
    <lineage>
        <taxon>Bacteria</taxon>
        <taxon>Bacillati</taxon>
        <taxon>Actinomycetota</taxon>
        <taxon>Actinomycetes</taxon>
        <taxon>Micrococcales</taxon>
        <taxon>Microbacteriaceae</taxon>
        <taxon>Microbacterium</taxon>
    </lineage>
</organism>
<reference evidence="2 3" key="1">
    <citation type="submission" date="2019-08" db="EMBL/GenBank/DDBJ databases">
        <authorList>
            <person name="Dong K."/>
        </authorList>
    </citation>
    <scope>NUCLEOTIDE SEQUENCE [LARGE SCALE GENOMIC DNA]</scope>
    <source>
        <strain evidence="2 3">JCM14558</strain>
    </source>
</reference>
<feature type="domain" description="Nudix hydrolase" evidence="1">
    <location>
        <begin position="36"/>
        <end position="184"/>
    </location>
</feature>
<dbReference type="PROSITE" id="PS51462">
    <property type="entry name" value="NUDIX"/>
    <property type="match status" value="1"/>
</dbReference>
<evidence type="ECO:0000259" key="1">
    <source>
        <dbReference type="PROSITE" id="PS51462"/>
    </source>
</evidence>
<dbReference type="InterPro" id="IPR000086">
    <property type="entry name" value="NUDIX_hydrolase_dom"/>
</dbReference>
<dbReference type="EMBL" id="VRSV01000002">
    <property type="protein sequence ID" value="TXK10306.1"/>
    <property type="molecule type" value="Genomic_DNA"/>
</dbReference>
<sequence length="190" mass="21425">MHLSSVVRQGRRPPPGRVWDARRMLFLPADDYALIERSVPLACVDFVPERTVDGRREIGLILRESPHGRVWCHLGGRIGRGESIREALGRHAHDTIAVDLELPADPQPGYVYQWFPPDDLPADAAQLRYGDDPRKHAVGLSFVVTAVGEPRPQNEALDFGWFAVDDLPQPLWPGCEALFERLLTLPRLDR</sequence>
<evidence type="ECO:0000313" key="3">
    <source>
        <dbReference type="Proteomes" id="UP000321034"/>
    </source>
</evidence>
<dbReference type="Proteomes" id="UP000321034">
    <property type="component" value="Unassembled WGS sequence"/>
</dbReference>
<dbReference type="Gene3D" id="3.90.79.10">
    <property type="entry name" value="Nucleoside Triphosphate Pyrophosphohydrolase"/>
    <property type="match status" value="1"/>
</dbReference>
<dbReference type="InterPro" id="IPR032582">
    <property type="entry name" value="DUF4916"/>
</dbReference>
<proteinExistence type="predicted"/>
<accession>A0A5C8HZF0</accession>
<evidence type="ECO:0000313" key="2">
    <source>
        <dbReference type="EMBL" id="TXK10306.1"/>
    </source>
</evidence>
<comment type="caution">
    <text evidence="2">The sequence shown here is derived from an EMBL/GenBank/DDBJ whole genome shotgun (WGS) entry which is preliminary data.</text>
</comment>
<gene>
    <name evidence="2" type="ORF">FVP77_15790</name>
</gene>
<dbReference type="OrthoDB" id="5068825at2"/>
<dbReference type="InterPro" id="IPR015797">
    <property type="entry name" value="NUDIX_hydrolase-like_dom_sf"/>
</dbReference>
<dbReference type="AlphaFoldDB" id="A0A5C8HZF0"/>
<protein>
    <submittedName>
        <fullName evidence="2">DUF4916 domain-containing protein</fullName>
    </submittedName>
</protein>
<keyword evidence="3" id="KW-1185">Reference proteome</keyword>